<accession>R9C025</accession>
<dbReference type="Proteomes" id="UP000013988">
    <property type="component" value="Unassembled WGS sequence"/>
</dbReference>
<dbReference type="EMBL" id="ASRV01000194">
    <property type="protein sequence ID" value="EOR20566.1"/>
    <property type="molecule type" value="Genomic_DNA"/>
</dbReference>
<proteinExistence type="predicted"/>
<feature type="transmembrane region" description="Helical" evidence="1">
    <location>
        <begin position="20"/>
        <end position="46"/>
    </location>
</feature>
<reference evidence="2 3" key="1">
    <citation type="submission" date="2013-03" db="EMBL/GenBank/DDBJ databases">
        <title>Whole genome shotgun sequencing of Clostridium sartagoforme AAU1.</title>
        <authorList>
            <person name="Joshi C.G."/>
            <person name="Duggirala S.M."/>
            <person name="Nathani N.M."/>
            <person name="Bhatt V.D."/>
            <person name="Patel A.K."/>
            <person name="Pandya P.R."/>
            <person name="KaPatel J.A."/>
        </authorList>
    </citation>
    <scope>NUCLEOTIDE SEQUENCE [LARGE SCALE GENOMIC DNA]</scope>
    <source>
        <strain evidence="2 3">AAU1</strain>
    </source>
</reference>
<dbReference type="AlphaFoldDB" id="R9C025"/>
<organism evidence="2 3">
    <name type="scientific">Clostridium sartagoforme AAU1</name>
    <dbReference type="NCBI Taxonomy" id="1202534"/>
    <lineage>
        <taxon>Bacteria</taxon>
        <taxon>Bacillati</taxon>
        <taxon>Bacillota</taxon>
        <taxon>Clostridia</taxon>
        <taxon>Eubacteriales</taxon>
        <taxon>Clostridiaceae</taxon>
        <taxon>Clostridium</taxon>
    </lineage>
</organism>
<dbReference type="PATRIC" id="fig|1202534.3.peg.3226"/>
<keyword evidence="1" id="KW-0472">Membrane</keyword>
<evidence type="ECO:0000256" key="1">
    <source>
        <dbReference type="SAM" id="Phobius"/>
    </source>
</evidence>
<keyword evidence="3" id="KW-1185">Reference proteome</keyword>
<evidence type="ECO:0000313" key="2">
    <source>
        <dbReference type="EMBL" id="EOR20566.1"/>
    </source>
</evidence>
<comment type="caution">
    <text evidence="2">The sequence shown here is derived from an EMBL/GenBank/DDBJ whole genome shotgun (WGS) entry which is preliminary data.</text>
</comment>
<name>R9C025_9CLOT</name>
<feature type="transmembrane region" description="Helical" evidence="1">
    <location>
        <begin position="53"/>
        <end position="74"/>
    </location>
</feature>
<protein>
    <submittedName>
        <fullName evidence="2">Uncharacterized protein</fullName>
    </submittedName>
</protein>
<evidence type="ECO:0000313" key="3">
    <source>
        <dbReference type="Proteomes" id="UP000013988"/>
    </source>
</evidence>
<sequence>MLNWLNGIWQNIYSWTTSGIGIGIAATGIIVKEVAIVVIMLGILLWMVKYTKVFRWGTLSYLIGLALEILGSLMM</sequence>
<keyword evidence="1" id="KW-0812">Transmembrane</keyword>
<gene>
    <name evidence="2" type="ORF">A500_16285</name>
</gene>
<keyword evidence="1" id="KW-1133">Transmembrane helix</keyword>
<dbReference type="RefSeq" id="WP_016208501.1">
    <property type="nucleotide sequence ID" value="NZ_ASRV01000194.1"/>
</dbReference>